<keyword evidence="4" id="KW-1185">Reference proteome</keyword>
<dbReference type="Proteomes" id="UP000275078">
    <property type="component" value="Unassembled WGS sequence"/>
</dbReference>
<dbReference type="InterPro" id="IPR001810">
    <property type="entry name" value="F-box_dom"/>
</dbReference>
<protein>
    <recommendedName>
        <fullName evidence="2">F-box domain-containing protein</fullName>
    </recommendedName>
</protein>
<evidence type="ECO:0000259" key="2">
    <source>
        <dbReference type="PROSITE" id="PS50181"/>
    </source>
</evidence>
<feature type="region of interest" description="Disordered" evidence="1">
    <location>
        <begin position="273"/>
        <end position="297"/>
    </location>
</feature>
<dbReference type="AlphaFoldDB" id="A0A3N4HUN1"/>
<dbReference type="EMBL" id="ML119727">
    <property type="protein sequence ID" value="RPA77379.1"/>
    <property type="molecule type" value="Genomic_DNA"/>
</dbReference>
<sequence>MSSQPSTNATPPFLRLPNELLHHIVRQIDDIPTYVRFSRINSRTEAIARDIHNRKNFWASWILGGRSRRQRRNRALIDYYIRWVRIHATIPTEGYTEACSLRFVGTKDLKYWCYVEGEEMSSDTYYSWKIDHSLVYQGTSHRTIPLPSKEQWSRRDIEWAARHMERLSLEREQTPVDVTLETVVLDLEDMVFAEKLWMHCYEADTWTRCREDRYGAQRKALYEMSSNGKKDWDSDDEFEVDTGEEFEGDFRAPGLWEEVEAGLDWASEDEILDEDFESDEEYSNEENMQEQTAQVNEEALEQEAIAGDDEEATYDNNFDKYAYFHQALVREEEERNVRQQEAADGEFST</sequence>
<evidence type="ECO:0000313" key="3">
    <source>
        <dbReference type="EMBL" id="RPA77379.1"/>
    </source>
</evidence>
<evidence type="ECO:0000313" key="4">
    <source>
        <dbReference type="Proteomes" id="UP000275078"/>
    </source>
</evidence>
<evidence type="ECO:0000256" key="1">
    <source>
        <dbReference type="SAM" id="MobiDB-lite"/>
    </source>
</evidence>
<proteinExistence type="predicted"/>
<name>A0A3N4HUN1_ASCIM</name>
<organism evidence="3 4">
    <name type="scientific">Ascobolus immersus RN42</name>
    <dbReference type="NCBI Taxonomy" id="1160509"/>
    <lineage>
        <taxon>Eukaryota</taxon>
        <taxon>Fungi</taxon>
        <taxon>Dikarya</taxon>
        <taxon>Ascomycota</taxon>
        <taxon>Pezizomycotina</taxon>
        <taxon>Pezizomycetes</taxon>
        <taxon>Pezizales</taxon>
        <taxon>Ascobolaceae</taxon>
        <taxon>Ascobolus</taxon>
    </lineage>
</organism>
<feature type="compositionally biased region" description="Acidic residues" evidence="1">
    <location>
        <begin position="273"/>
        <end position="288"/>
    </location>
</feature>
<reference evidence="3 4" key="1">
    <citation type="journal article" date="2018" name="Nat. Ecol. Evol.">
        <title>Pezizomycetes genomes reveal the molecular basis of ectomycorrhizal truffle lifestyle.</title>
        <authorList>
            <person name="Murat C."/>
            <person name="Payen T."/>
            <person name="Noel B."/>
            <person name="Kuo A."/>
            <person name="Morin E."/>
            <person name="Chen J."/>
            <person name="Kohler A."/>
            <person name="Krizsan K."/>
            <person name="Balestrini R."/>
            <person name="Da Silva C."/>
            <person name="Montanini B."/>
            <person name="Hainaut M."/>
            <person name="Levati E."/>
            <person name="Barry K.W."/>
            <person name="Belfiori B."/>
            <person name="Cichocki N."/>
            <person name="Clum A."/>
            <person name="Dockter R.B."/>
            <person name="Fauchery L."/>
            <person name="Guy J."/>
            <person name="Iotti M."/>
            <person name="Le Tacon F."/>
            <person name="Lindquist E.A."/>
            <person name="Lipzen A."/>
            <person name="Malagnac F."/>
            <person name="Mello A."/>
            <person name="Molinier V."/>
            <person name="Miyauchi S."/>
            <person name="Poulain J."/>
            <person name="Riccioni C."/>
            <person name="Rubini A."/>
            <person name="Sitrit Y."/>
            <person name="Splivallo R."/>
            <person name="Traeger S."/>
            <person name="Wang M."/>
            <person name="Zifcakova L."/>
            <person name="Wipf D."/>
            <person name="Zambonelli A."/>
            <person name="Paolocci F."/>
            <person name="Nowrousian M."/>
            <person name="Ottonello S."/>
            <person name="Baldrian P."/>
            <person name="Spatafora J.W."/>
            <person name="Henrissat B."/>
            <person name="Nagy L.G."/>
            <person name="Aury J.M."/>
            <person name="Wincker P."/>
            <person name="Grigoriev I.V."/>
            <person name="Bonfante P."/>
            <person name="Martin F.M."/>
        </authorList>
    </citation>
    <scope>NUCLEOTIDE SEQUENCE [LARGE SCALE GENOMIC DNA]</scope>
    <source>
        <strain evidence="3 4">RN42</strain>
    </source>
</reference>
<accession>A0A3N4HUN1</accession>
<gene>
    <name evidence="3" type="ORF">BJ508DRAFT_310202</name>
</gene>
<feature type="domain" description="F-box" evidence="2">
    <location>
        <begin position="10"/>
        <end position="61"/>
    </location>
</feature>
<dbReference type="PROSITE" id="PS50181">
    <property type="entry name" value="FBOX"/>
    <property type="match status" value="1"/>
</dbReference>